<evidence type="ECO:0000259" key="4">
    <source>
        <dbReference type="PROSITE" id="PS50206"/>
    </source>
</evidence>
<evidence type="ECO:0000256" key="1">
    <source>
        <dbReference type="PIRSR" id="PIRSR614323-1"/>
    </source>
</evidence>
<dbReference type="SMART" id="SM00450">
    <property type="entry name" value="RHOD"/>
    <property type="match status" value="1"/>
</dbReference>
<dbReference type="CDD" id="cd00158">
    <property type="entry name" value="RHOD"/>
    <property type="match status" value="1"/>
</dbReference>
<keyword evidence="5" id="KW-0808">Transferase</keyword>
<name>A0A376VIF5_ECOLX</name>
<dbReference type="GO" id="GO:0004792">
    <property type="term" value="F:thiosulfate-cyanide sulfurtransferase activity"/>
    <property type="evidence" value="ECO:0007669"/>
    <property type="project" value="UniProtKB-EC"/>
</dbReference>
<dbReference type="AlphaFoldDB" id="A0A376VIF5"/>
<dbReference type="InterPro" id="IPR014323">
    <property type="entry name" value="PspE"/>
</dbReference>
<dbReference type="NCBIfam" id="TIGR02981">
    <property type="entry name" value="phageshock_pspE"/>
    <property type="match status" value="1"/>
</dbReference>
<evidence type="ECO:0000313" key="6">
    <source>
        <dbReference type="Proteomes" id="UP000254495"/>
    </source>
</evidence>
<evidence type="ECO:0000256" key="2">
    <source>
        <dbReference type="PIRSR" id="PIRSR614323-2"/>
    </source>
</evidence>
<feature type="site" description="May be important for providing the necessary conformational flexibility for enzymatic catalysis" evidence="2">
    <location>
        <position position="93"/>
    </location>
</feature>
<dbReference type="Gene3D" id="3.40.250.10">
    <property type="entry name" value="Rhodanese-like domain"/>
    <property type="match status" value="1"/>
</dbReference>
<proteinExistence type="predicted"/>
<dbReference type="Proteomes" id="UP000254495">
    <property type="component" value="Unassembled WGS sequence"/>
</dbReference>
<dbReference type="PANTHER" id="PTHR45431">
    <property type="entry name" value="RHODANESE-LIKE DOMAIN-CONTAINING PROTEIN 15, CHLOROPLASTIC"/>
    <property type="match status" value="1"/>
</dbReference>
<dbReference type="InterPro" id="IPR001763">
    <property type="entry name" value="Rhodanese-like_dom"/>
</dbReference>
<feature type="chain" id="PRO_5017077012" evidence="3">
    <location>
        <begin position="20"/>
        <end position="133"/>
    </location>
</feature>
<evidence type="ECO:0000313" key="5">
    <source>
        <dbReference type="EMBL" id="STJ11691.1"/>
    </source>
</evidence>
<protein>
    <submittedName>
        <fullName evidence="5">Phage shock protein E (Rhodanase-like protein)</fullName>
        <ecNumber evidence="5">2.8.1.1</ecNumber>
    </submittedName>
</protein>
<sequence length="133" mass="14836">MFKKGLLALTLVFSLPVFAAEHWIDVRVPEQYQQEHVQGAINIPLKEVKERIATAVPDKNDTVKVYCNAGRQSGQAKEILSEMGYTHVENAGGLKRHRNAEGQRLTNYLLSGVNNAAYSFDKSKLTHIIISSI</sequence>
<dbReference type="InterPro" id="IPR052367">
    <property type="entry name" value="Thiosulfate_ST/Rhodanese-like"/>
</dbReference>
<organism evidence="5 6">
    <name type="scientific">Escherichia coli</name>
    <dbReference type="NCBI Taxonomy" id="562"/>
    <lineage>
        <taxon>Bacteria</taxon>
        <taxon>Pseudomonadati</taxon>
        <taxon>Pseudomonadota</taxon>
        <taxon>Gammaproteobacteria</taxon>
        <taxon>Enterobacterales</taxon>
        <taxon>Enterobacteriaceae</taxon>
        <taxon>Escherichia</taxon>
    </lineage>
</organism>
<dbReference type="PROSITE" id="PS50206">
    <property type="entry name" value="RHODANESE_3"/>
    <property type="match status" value="1"/>
</dbReference>
<gene>
    <name evidence="5" type="primary">pspE</name>
    <name evidence="5" type="ORF">NCTC9077_03413</name>
</gene>
<feature type="signal peptide" evidence="3">
    <location>
        <begin position="1"/>
        <end position="19"/>
    </location>
</feature>
<dbReference type="PANTHER" id="PTHR45431:SF3">
    <property type="entry name" value="RHODANESE-LIKE DOMAIN-CONTAINING PROTEIN 15, CHLOROPLASTIC"/>
    <property type="match status" value="1"/>
</dbReference>
<feature type="active site" description="Cysteine persulfide intermediate" evidence="1">
    <location>
        <position position="67"/>
    </location>
</feature>
<accession>A0A376VIF5</accession>
<feature type="domain" description="Rhodanese" evidence="4">
    <location>
        <begin position="24"/>
        <end position="106"/>
    </location>
</feature>
<dbReference type="EC" id="2.8.1.1" evidence="5"/>
<dbReference type="EMBL" id="UGCU01000001">
    <property type="protein sequence ID" value="STJ11691.1"/>
    <property type="molecule type" value="Genomic_DNA"/>
</dbReference>
<dbReference type="InterPro" id="IPR036873">
    <property type="entry name" value="Rhodanese-like_dom_sf"/>
</dbReference>
<evidence type="ECO:0000256" key="3">
    <source>
        <dbReference type="SAM" id="SignalP"/>
    </source>
</evidence>
<keyword evidence="3" id="KW-0732">Signal</keyword>
<dbReference type="SUPFAM" id="SSF52821">
    <property type="entry name" value="Rhodanese/Cell cycle control phosphatase"/>
    <property type="match status" value="1"/>
</dbReference>
<dbReference type="Pfam" id="PF00581">
    <property type="entry name" value="Rhodanese"/>
    <property type="match status" value="1"/>
</dbReference>
<dbReference type="NCBIfam" id="NF007627">
    <property type="entry name" value="PRK10287.1"/>
    <property type="match status" value="1"/>
</dbReference>
<reference evidence="5 6" key="1">
    <citation type="submission" date="2018-06" db="EMBL/GenBank/DDBJ databases">
        <authorList>
            <consortium name="Pathogen Informatics"/>
            <person name="Doyle S."/>
        </authorList>
    </citation>
    <scope>NUCLEOTIDE SEQUENCE [LARGE SCALE GENOMIC DNA]</scope>
    <source>
        <strain evidence="5 6">NCTC9077</strain>
    </source>
</reference>